<dbReference type="AlphaFoldDB" id="A0A1D2QM52"/>
<dbReference type="Pfam" id="PF13518">
    <property type="entry name" value="HTH_28"/>
    <property type="match status" value="1"/>
</dbReference>
<comment type="caution">
    <text evidence="2">The sequence shown here is derived from an EMBL/GenBank/DDBJ whole genome shotgun (WGS) entry which is preliminary data.</text>
</comment>
<dbReference type="InterPro" id="IPR009057">
    <property type="entry name" value="Homeodomain-like_sf"/>
</dbReference>
<feature type="domain" description="Insertion element IS150 protein InsJ-like helix-turn-helix" evidence="1">
    <location>
        <begin position="15"/>
        <end position="64"/>
    </location>
</feature>
<proteinExistence type="predicted"/>
<dbReference type="InterPro" id="IPR055247">
    <property type="entry name" value="InsJ-like_HTH"/>
</dbReference>
<protein>
    <recommendedName>
        <fullName evidence="1">Insertion element IS150 protein InsJ-like helix-turn-helix domain-containing protein</fullName>
    </recommendedName>
</protein>
<name>A0A1D2QM52_9GAMM</name>
<reference evidence="2 3" key="1">
    <citation type="journal article" date="2016" name="Appl. Environ. Microbiol.">
        <title>Lack of Overt Genome Reduction in the Bryostatin-Producing Bryozoan Symbiont "Candidatus Endobugula sertula".</title>
        <authorList>
            <person name="Miller I.J."/>
            <person name="Vanee N."/>
            <person name="Fong S.S."/>
            <person name="Lim-Fong G.E."/>
            <person name="Kwan J.C."/>
        </authorList>
    </citation>
    <scope>NUCLEOTIDE SEQUENCE [LARGE SCALE GENOMIC DNA]</scope>
    <source>
        <strain evidence="2">AB1-4</strain>
    </source>
</reference>
<sequence length="90" mass="10246">MTKEPITLSHQELNRLSIVESVAAKHITQSQAATQLQRSTRQVKRLVRTYRPLGTVGLQFKHRGQRPNNAISGGHEIRLTLTEHQLQQLN</sequence>
<dbReference type="EMBL" id="MDLC01000060">
    <property type="protein sequence ID" value="ODS22650.1"/>
    <property type="molecule type" value="Genomic_DNA"/>
</dbReference>
<accession>A0A1D2QM52</accession>
<evidence type="ECO:0000313" key="2">
    <source>
        <dbReference type="EMBL" id="ODS22650.1"/>
    </source>
</evidence>
<organism evidence="2 3">
    <name type="scientific">Candidatus Endobugula sertula</name>
    <name type="common">Bugula neritina bacterial symbiont</name>
    <dbReference type="NCBI Taxonomy" id="62101"/>
    <lineage>
        <taxon>Bacteria</taxon>
        <taxon>Pseudomonadati</taxon>
        <taxon>Pseudomonadota</taxon>
        <taxon>Gammaproteobacteria</taxon>
        <taxon>Cellvibrionales</taxon>
        <taxon>Cellvibrionaceae</taxon>
        <taxon>Candidatus Endobugula</taxon>
    </lineage>
</organism>
<evidence type="ECO:0000259" key="1">
    <source>
        <dbReference type="Pfam" id="PF13518"/>
    </source>
</evidence>
<evidence type="ECO:0000313" key="3">
    <source>
        <dbReference type="Proteomes" id="UP000242502"/>
    </source>
</evidence>
<dbReference type="Proteomes" id="UP000242502">
    <property type="component" value="Unassembled WGS sequence"/>
</dbReference>
<dbReference type="SUPFAM" id="SSF46689">
    <property type="entry name" value="Homeodomain-like"/>
    <property type="match status" value="1"/>
</dbReference>
<gene>
    <name evidence="2" type="ORF">AB835_12995</name>
</gene>